<gene>
    <name evidence="1" type="ORF">H2C83_06450</name>
</gene>
<organism evidence="1 2">
    <name type="scientific">Thermoactinomyces mirandus</name>
    <dbReference type="NCBI Taxonomy" id="2756294"/>
    <lineage>
        <taxon>Bacteria</taxon>
        <taxon>Bacillati</taxon>
        <taxon>Bacillota</taxon>
        <taxon>Bacilli</taxon>
        <taxon>Bacillales</taxon>
        <taxon>Thermoactinomycetaceae</taxon>
        <taxon>Thermoactinomyces</taxon>
    </lineage>
</organism>
<dbReference type="Proteomes" id="UP000538292">
    <property type="component" value="Unassembled WGS sequence"/>
</dbReference>
<name>A0A7W1XRG9_9BACL</name>
<evidence type="ECO:0000313" key="1">
    <source>
        <dbReference type="EMBL" id="MBA4601963.1"/>
    </source>
</evidence>
<protein>
    <submittedName>
        <fullName evidence="1">Cell wall-binding repeat-containing protein</fullName>
    </submittedName>
</protein>
<dbReference type="PANTHER" id="PTHR30032:SF8">
    <property type="entry name" value="GERMINATION-SPECIFIC N-ACETYLMURAMOYL-L-ALANINE AMIDASE"/>
    <property type="match status" value="1"/>
</dbReference>
<accession>A0A7W1XRG9</accession>
<dbReference type="AlphaFoldDB" id="A0A7W1XRG9"/>
<dbReference type="PANTHER" id="PTHR30032">
    <property type="entry name" value="N-ACETYLMURAMOYL-L-ALANINE AMIDASE-RELATED"/>
    <property type="match status" value="1"/>
</dbReference>
<dbReference type="EMBL" id="JACEOL010000020">
    <property type="protein sequence ID" value="MBA4601963.1"/>
    <property type="molecule type" value="Genomic_DNA"/>
</dbReference>
<comment type="caution">
    <text evidence="1">The sequence shown here is derived from an EMBL/GenBank/DDBJ whole genome shotgun (WGS) entry which is preliminary data.</text>
</comment>
<keyword evidence="2" id="KW-1185">Reference proteome</keyword>
<evidence type="ECO:0000313" key="2">
    <source>
        <dbReference type="Proteomes" id="UP000538292"/>
    </source>
</evidence>
<reference evidence="1 2" key="1">
    <citation type="submission" date="2020-07" db="EMBL/GenBank/DDBJ databases">
        <title>Thermoactinomyces phylogeny.</title>
        <authorList>
            <person name="Dunlap C."/>
        </authorList>
    </citation>
    <scope>NUCLEOTIDE SEQUENCE [LARGE SCALE GENOMIC DNA]</scope>
    <source>
        <strain evidence="1 2">AMNI-1</strain>
    </source>
</reference>
<proteinExistence type="predicted"/>
<dbReference type="InterPro" id="IPR051922">
    <property type="entry name" value="Bact_Sporulation_Assoc"/>
</dbReference>
<dbReference type="InterPro" id="IPR007253">
    <property type="entry name" value="Cell_wall-bd_2"/>
</dbReference>
<dbReference type="Pfam" id="PF04122">
    <property type="entry name" value="CW_binding_2"/>
    <property type="match status" value="2"/>
</dbReference>
<sequence length="159" mass="16339">MSGGPLAGKSASPILLTSTSSLPTEIKAEITRRHPSKAIILGGTGSVSTTVETQLKNLGVTTVERIAEPNRFAVSASIAEKVMEGSSNDTAIIASGLTFPDALSVSGVAGKNKMPILLVSTDKIPAEIQAFINNHPEITKYVIVGGPGTVSDIVKNSLA</sequence>